<dbReference type="eggNOG" id="COG3093">
    <property type="taxonomic scope" value="Bacteria"/>
</dbReference>
<keyword evidence="2" id="KW-1185">Reference proteome</keyword>
<dbReference type="EMBL" id="CP002292">
    <property type="protein sequence ID" value="ADP71981.1"/>
    <property type="molecule type" value="Genomic_DNA"/>
</dbReference>
<gene>
    <name evidence="1" type="ordered locus">Rvan_2771</name>
</gene>
<name>E3I855_RHOVT</name>
<dbReference type="AlphaFoldDB" id="E3I855"/>
<dbReference type="Proteomes" id="UP000001399">
    <property type="component" value="Chromosome"/>
</dbReference>
<reference evidence="2" key="1">
    <citation type="journal article" date="2011" name="J. Bacteriol.">
        <title>Genome sequences of eight morphologically diverse alphaproteobacteria.</title>
        <authorList>
            <consortium name="US DOE Joint Genome Institute"/>
            <person name="Brown P.J."/>
            <person name="Kysela D.T."/>
            <person name="Buechlein A."/>
            <person name="Hemmerich C."/>
            <person name="Brun Y.V."/>
        </authorList>
    </citation>
    <scope>NUCLEOTIDE SEQUENCE [LARGE SCALE GENOMIC DNA]</scope>
    <source>
        <strain evidence="2">ATCC 17100 / ATH 3.1.1 / DSM 162 / LMG 4299</strain>
    </source>
</reference>
<sequence length="83" mass="9034">MRRAAPIIVPEIEPLGVSPREAARLIGVSLPTLARLVGEGRITPPLRLAPRCPRFDLAKLREDWARLGGSSVSKGVNPWDSIL</sequence>
<evidence type="ECO:0000313" key="2">
    <source>
        <dbReference type="Proteomes" id="UP000001399"/>
    </source>
</evidence>
<protein>
    <recommendedName>
        <fullName evidence="3">Helix-turn-helix domain-containing protein</fullName>
    </recommendedName>
</protein>
<dbReference type="HOGENOM" id="CLU_2540418_0_0_5"/>
<organism evidence="1 2">
    <name type="scientific">Rhodomicrobium vannielii (strain ATCC 17100 / DSM 162 / LMG 4299 / NCIMB 10020 / ATH 3.1.1)</name>
    <dbReference type="NCBI Taxonomy" id="648757"/>
    <lineage>
        <taxon>Bacteria</taxon>
        <taxon>Pseudomonadati</taxon>
        <taxon>Pseudomonadota</taxon>
        <taxon>Alphaproteobacteria</taxon>
        <taxon>Hyphomicrobiales</taxon>
        <taxon>Hyphomicrobiaceae</taxon>
        <taxon>Rhodomicrobium</taxon>
    </lineage>
</organism>
<accession>E3I855</accession>
<proteinExistence type="predicted"/>
<dbReference type="KEGG" id="rva:Rvan_2771"/>
<dbReference type="STRING" id="648757.Rvan_2771"/>
<evidence type="ECO:0000313" key="1">
    <source>
        <dbReference type="EMBL" id="ADP71981.1"/>
    </source>
</evidence>
<evidence type="ECO:0008006" key="3">
    <source>
        <dbReference type="Google" id="ProtNLM"/>
    </source>
</evidence>